<dbReference type="InterPro" id="IPR023578">
    <property type="entry name" value="Ras_GEF_dom_sf"/>
</dbReference>
<feature type="region of interest" description="Disordered" evidence="4">
    <location>
        <begin position="696"/>
        <end position="726"/>
    </location>
</feature>
<dbReference type="Gene3D" id="1.10.840.10">
    <property type="entry name" value="Ras guanine-nucleotide exchange factors catalytic domain"/>
    <property type="match status" value="1"/>
</dbReference>
<feature type="region of interest" description="Disordered" evidence="4">
    <location>
        <begin position="796"/>
        <end position="849"/>
    </location>
</feature>
<dbReference type="GO" id="GO:0005085">
    <property type="term" value="F:guanyl-nucleotide exchange factor activity"/>
    <property type="evidence" value="ECO:0007669"/>
    <property type="project" value="UniProtKB-KW"/>
</dbReference>
<dbReference type="SUPFAM" id="SSF48366">
    <property type="entry name" value="Ras GEF"/>
    <property type="match status" value="1"/>
</dbReference>
<feature type="domain" description="N-terminal Ras-GEF" evidence="6">
    <location>
        <begin position="1260"/>
        <end position="1387"/>
    </location>
</feature>
<feature type="compositionally biased region" description="Low complexity" evidence="4">
    <location>
        <begin position="164"/>
        <end position="176"/>
    </location>
</feature>
<feature type="domain" description="Ras-GEF" evidence="5">
    <location>
        <begin position="1418"/>
        <end position="1643"/>
    </location>
</feature>
<feature type="region of interest" description="Disordered" evidence="4">
    <location>
        <begin position="613"/>
        <end position="654"/>
    </location>
</feature>
<dbReference type="InterPro" id="IPR008937">
    <property type="entry name" value="Ras-like_GEF"/>
</dbReference>
<dbReference type="OMA" id="LAYMEVC"/>
<dbReference type="STRING" id="7232.A0A484AT27"/>
<sequence>MPQFDETFLSDCALAERWRFYSYTVKQPLPDDQHDQQQQQQQQQQSNQCARWSKRDNNNNNSCSSSSSGSNYNNNNNNNATLHDIKFHRRREYTKLPRLALSTAATTPTTPATTPQCTPLTPSYLLVKNVLLYGSISSPSTPSNCSGSGGGGCNSSSNNSINSGSIYAAHSSSASSTPPPQPPTTPLQSGRAGGVPPAPPSSTSSSSSSGGGGGGGVSGSSGHKNSLKGTKLARRARSFKDDLIEKISLMRTTNNTLGRSHSPHSPRNKHATKPPPTTEEVQRSTQTLETHVKDISNALKHFRDVILRKKLEVLPGNGTVILETIASMYSVIQSYTLNENSAIMSSATQQVYQSLGKLIKLCDEVMLSEKSTECASLSNENVREVIDLLEDAVRNLVTLAQGKLKEQDQCTFRYSGGGLGGIGAAADIMGAVTAASTAGGSVPGLHTPTDAAAAAAVAQRTSLPDIALTPKERDILEQSNVNPMRGSHSTESILRDTSPPPKPPLPNRSSNPPPLPPKRRSQPQSQLANVNASNSNMNTNNNTNINTNINTNTNNNANANSNSNTNANSNCHSSQANSPLPYAQSHNISINSDLDCSSNFSLLNYGVDRLSVRSRSPDENSQCSFDSALNHSREEEDQLQKPPSRTLHHQQHQQLDDDVDKLISYTENPNAAAAAPAGIANALSQEAGMSSVQLTPHLPAASSDPAPGFGVGSGSGAGSGSGSGATEVNTELRTAAAELTSNRHSNESGFVSMMSFRTSTQSVSKRSSEHSVQSSTKSSSSNSEIVFGISELTSASSLSSNTTTTTTTTTSASTTSRSNSSNNDFHQMSQTQRHITSNSSSSSNATATTISSEQLQALGSNCSSPEMAPALPPKMKSRAAMKLLDAAMDVLDDCNFEMAELRQLSPHHHASSTHLQWHSKHHSLMEPPPRSAHLPTSCSSAFDGQSEKPPPLPKKTTHILAYMEVCSANSVAQNRHTVHAYNTSRNMSHSQTMNIMSVSKLETPPALPPKNYKQRKSSTTMSTLSGATPPAIITTPPASPKPMAMGDTALRNSRMTTVCEELHDASNPKDEPTDSTTATAMPTAVVDSNENVGGSTFYCHSHQLPSETLAGAAEQLATPISTPKLLDTNEALVPDPLAREHALAELDEEEVDEMEEEEEEDDDEEEEEEEGEVDNQLPNMLEEIDITPYLILKKKDEDGPEVKGGYIDALIVHASRVQKADNGRHHHQQHRRHRSTTHNNNNNNTNSNTNTNTNTNKSNTNASHSSNTVSKFRKRPQPNQNPSVVHFVHAEFSEAFITTFRTFIQPIDVIEKLTHRYTYFFCQVHDQKQKAAKETFSLLVRVVNDLTSTDLTSQLLSLLVEFVYQLVCSGQLYLAKLLRNKFVEKVTLYKDQRSYAYIPEQLGSGSNSNNQLSLLDLKSLEIAEQMTLLDAELFQKIEIPEVLLFAKDQCEEKSPNLNKFTEHFNKMSYWARSKILRLQDAKEREKHVNKFIKIMKHLRKMNNYNSYLALLSALDSGPIRRLEWQKGIAEEVRSFCALIDSSSSFRAYRQALAETNPPCIPYIGLVLQDLTFVHVGNQDYVSKGVINFSKRWQQYNIIVNMKRFKKCTYPFRRNERIIGFFDNFKDFMGEEEMWQISERIKPRGRRQVNY</sequence>
<dbReference type="FunFam" id="1.10.840.10:FF:000009">
    <property type="entry name" value="rap guanine nucleotide exchange factor 1"/>
    <property type="match status" value="1"/>
</dbReference>
<evidence type="ECO:0000256" key="1">
    <source>
        <dbReference type="ARBA" id="ARBA00022658"/>
    </source>
</evidence>
<feature type="compositionally biased region" description="Basic residues" evidence="4">
    <location>
        <begin position="261"/>
        <end position="272"/>
    </location>
</feature>
<feature type="compositionally biased region" description="Low complexity" evidence="4">
    <location>
        <begin position="36"/>
        <end position="45"/>
    </location>
</feature>
<keyword evidence="8" id="KW-1185">Reference proteome</keyword>
<feature type="compositionally biased region" description="Basic residues" evidence="4">
    <location>
        <begin position="1224"/>
        <end position="1236"/>
    </location>
</feature>
<feature type="compositionally biased region" description="Acidic residues" evidence="4">
    <location>
        <begin position="1145"/>
        <end position="1173"/>
    </location>
</feature>
<feature type="region of interest" description="Disordered" evidence="4">
    <location>
        <begin position="250"/>
        <end position="283"/>
    </location>
</feature>
<feature type="compositionally biased region" description="Polar residues" evidence="4">
    <location>
        <begin position="477"/>
        <end position="492"/>
    </location>
</feature>
<feature type="compositionally biased region" description="Low complexity" evidence="4">
    <location>
        <begin position="770"/>
        <end position="783"/>
    </location>
</feature>
<evidence type="ECO:0000256" key="2">
    <source>
        <dbReference type="ARBA" id="ARBA00083313"/>
    </source>
</evidence>
<feature type="compositionally biased region" description="Gly residues" evidence="4">
    <location>
        <begin position="709"/>
        <end position="723"/>
    </location>
</feature>
<feature type="compositionally biased region" description="Gly residues" evidence="4">
    <location>
        <begin position="209"/>
        <end position="219"/>
    </location>
</feature>
<evidence type="ECO:0000313" key="7">
    <source>
        <dbReference type="EMBL" id="TDG39564.1"/>
    </source>
</evidence>
<dbReference type="GO" id="GO:0007265">
    <property type="term" value="P:Ras protein signal transduction"/>
    <property type="evidence" value="ECO:0007669"/>
    <property type="project" value="TreeGrafter"/>
</dbReference>
<accession>A0A484AT27</accession>
<feature type="compositionally biased region" description="Low complexity" evidence="4">
    <location>
        <begin position="796"/>
        <end position="823"/>
    </location>
</feature>
<dbReference type="CDD" id="cd06224">
    <property type="entry name" value="REM"/>
    <property type="match status" value="1"/>
</dbReference>
<feature type="region of interest" description="Disordered" evidence="4">
    <location>
        <begin position="164"/>
        <end position="233"/>
    </location>
</feature>
<feature type="compositionally biased region" description="Low complexity" evidence="4">
    <location>
        <begin position="1027"/>
        <end position="1036"/>
    </location>
</feature>
<feature type="region of interest" description="Disordered" evidence="4">
    <location>
        <begin position="761"/>
        <end position="783"/>
    </location>
</feature>
<dbReference type="InterPro" id="IPR000651">
    <property type="entry name" value="Ras-like_Gua-exchang_fac_N"/>
</dbReference>
<name>A0A484AT27_DRONA</name>
<keyword evidence="1 3" id="KW-0344">Guanine-nucleotide releasing factor</keyword>
<evidence type="ECO:0000313" key="8">
    <source>
        <dbReference type="Proteomes" id="UP000295192"/>
    </source>
</evidence>
<evidence type="ECO:0000256" key="4">
    <source>
        <dbReference type="SAM" id="MobiDB-lite"/>
    </source>
</evidence>
<feature type="region of interest" description="Disordered" evidence="4">
    <location>
        <begin position="1145"/>
        <end position="1179"/>
    </location>
</feature>
<dbReference type="EMBL" id="LSRL02000963">
    <property type="protein sequence ID" value="TDG39564.1"/>
    <property type="molecule type" value="Genomic_DNA"/>
</dbReference>
<dbReference type="Pfam" id="PF00617">
    <property type="entry name" value="RasGEF"/>
    <property type="match status" value="1"/>
</dbReference>
<feature type="compositionally biased region" description="Polar residues" evidence="4">
    <location>
        <begin position="619"/>
        <end position="630"/>
    </location>
</feature>
<proteinExistence type="predicted"/>
<dbReference type="PANTHER" id="PTHR23113:SF224">
    <property type="entry name" value="RAP GUANINE NUCLEOTIDE EXCHANGE FACTOR 1"/>
    <property type="match status" value="1"/>
</dbReference>
<dbReference type="InterPro" id="IPR001895">
    <property type="entry name" value="RASGEF_cat_dom"/>
</dbReference>
<reference evidence="7 8" key="1">
    <citation type="journal article" date="2019" name="J. Hered.">
        <title>An Improved Genome Assembly for Drosophila navojoa, the Basal Species in the mojavensis Cluster.</title>
        <authorList>
            <person name="Vanderlinde T."/>
            <person name="Dupim E.G."/>
            <person name="Nazario-Yepiz N.O."/>
            <person name="Carvalho A.B."/>
        </authorList>
    </citation>
    <scope>NUCLEOTIDE SEQUENCE [LARGE SCALE GENOMIC DNA]</scope>
    <source>
        <strain evidence="7">Navoj_Jal97</strain>
        <tissue evidence="7">Whole organism</tissue>
    </source>
</reference>
<gene>
    <name evidence="7" type="ORF">AWZ03_014014</name>
</gene>
<organism evidence="7 8">
    <name type="scientific">Drosophila navojoa</name>
    <name type="common">Fruit fly</name>
    <dbReference type="NCBI Taxonomy" id="7232"/>
    <lineage>
        <taxon>Eukaryota</taxon>
        <taxon>Metazoa</taxon>
        <taxon>Ecdysozoa</taxon>
        <taxon>Arthropoda</taxon>
        <taxon>Hexapoda</taxon>
        <taxon>Insecta</taxon>
        <taxon>Pterygota</taxon>
        <taxon>Neoptera</taxon>
        <taxon>Endopterygota</taxon>
        <taxon>Diptera</taxon>
        <taxon>Brachycera</taxon>
        <taxon>Muscomorpha</taxon>
        <taxon>Ephydroidea</taxon>
        <taxon>Drosophilidae</taxon>
        <taxon>Drosophila</taxon>
    </lineage>
</organism>
<dbReference type="GO" id="GO:0005886">
    <property type="term" value="C:plasma membrane"/>
    <property type="evidence" value="ECO:0007669"/>
    <property type="project" value="TreeGrafter"/>
</dbReference>
<dbReference type="SMART" id="SM00229">
    <property type="entry name" value="RasGEFN"/>
    <property type="match status" value="1"/>
</dbReference>
<dbReference type="PANTHER" id="PTHR23113">
    <property type="entry name" value="GUANINE NUCLEOTIDE EXCHANGE FACTOR"/>
    <property type="match status" value="1"/>
</dbReference>
<feature type="compositionally biased region" description="Polar residues" evidence="4">
    <location>
        <begin position="824"/>
        <end position="834"/>
    </location>
</feature>
<dbReference type="PROSITE" id="PS00720">
    <property type="entry name" value="RASGEF"/>
    <property type="match status" value="1"/>
</dbReference>
<feature type="region of interest" description="Disordered" evidence="4">
    <location>
        <begin position="29"/>
        <end position="80"/>
    </location>
</feature>
<dbReference type="SMART" id="SM00147">
    <property type="entry name" value="RasGEF"/>
    <property type="match status" value="1"/>
</dbReference>
<feature type="region of interest" description="Disordered" evidence="4">
    <location>
        <begin position="920"/>
        <end position="952"/>
    </location>
</feature>
<dbReference type="CDD" id="cd00155">
    <property type="entry name" value="RasGEF"/>
    <property type="match status" value="1"/>
</dbReference>
<feature type="compositionally biased region" description="Pro residues" evidence="4">
    <location>
        <begin position="498"/>
        <end position="516"/>
    </location>
</feature>
<dbReference type="PROSITE" id="PS50212">
    <property type="entry name" value="RASGEF_NTER"/>
    <property type="match status" value="1"/>
</dbReference>
<feature type="compositionally biased region" description="Low complexity" evidence="4">
    <location>
        <begin position="1237"/>
        <end position="1268"/>
    </location>
</feature>
<dbReference type="InterPro" id="IPR019804">
    <property type="entry name" value="Ras_G-nucl-exch_fac_CS"/>
</dbReference>
<dbReference type="PROSITE" id="PS50009">
    <property type="entry name" value="RASGEF_CAT"/>
    <property type="match status" value="1"/>
</dbReference>
<dbReference type="Proteomes" id="UP000295192">
    <property type="component" value="Unassembled WGS sequence"/>
</dbReference>
<dbReference type="OrthoDB" id="25179at2759"/>
<evidence type="ECO:0000256" key="3">
    <source>
        <dbReference type="PROSITE-ProRule" id="PRU00168"/>
    </source>
</evidence>
<feature type="region of interest" description="Disordered" evidence="4">
    <location>
        <begin position="468"/>
        <end position="578"/>
    </location>
</feature>
<feature type="compositionally biased region" description="Low complexity" evidence="4">
    <location>
        <begin position="522"/>
        <end position="570"/>
    </location>
</feature>
<feature type="compositionally biased region" description="Low complexity" evidence="4">
    <location>
        <begin position="835"/>
        <end position="849"/>
    </location>
</feature>
<comment type="caution">
    <text evidence="7">The sequence shown here is derived from an EMBL/GenBank/DDBJ whole genome shotgun (WGS) entry which is preliminary data.</text>
</comment>
<dbReference type="InterPro" id="IPR036964">
    <property type="entry name" value="RASGEF_cat_dom_sf"/>
</dbReference>
<protein>
    <recommendedName>
        <fullName evidence="2">CRK SH3-binding GNRP</fullName>
    </recommendedName>
</protein>
<feature type="compositionally biased region" description="Polar residues" evidence="4">
    <location>
        <begin position="250"/>
        <end position="260"/>
    </location>
</feature>
<evidence type="ECO:0000259" key="5">
    <source>
        <dbReference type="PROSITE" id="PS50009"/>
    </source>
</evidence>
<feature type="region of interest" description="Disordered" evidence="4">
    <location>
        <begin position="1218"/>
        <end position="1280"/>
    </location>
</feature>
<feature type="compositionally biased region" description="Polar residues" evidence="4">
    <location>
        <begin position="934"/>
        <end position="943"/>
    </location>
</feature>
<evidence type="ECO:0000259" key="6">
    <source>
        <dbReference type="PROSITE" id="PS50212"/>
    </source>
</evidence>
<feature type="compositionally biased region" description="Low complexity" evidence="4">
    <location>
        <begin position="58"/>
        <end position="79"/>
    </location>
</feature>
<feature type="region of interest" description="Disordered" evidence="4">
    <location>
        <begin position="1020"/>
        <end position="1042"/>
    </location>
</feature>